<feature type="domain" description="ELM2" evidence="8">
    <location>
        <begin position="250"/>
        <end position="349"/>
    </location>
</feature>
<dbReference type="InterPro" id="IPR017884">
    <property type="entry name" value="SANT_dom"/>
</dbReference>
<evidence type="ECO:0000256" key="6">
    <source>
        <dbReference type="ARBA" id="ARBA00023242"/>
    </source>
</evidence>
<evidence type="ECO:0000259" key="9">
    <source>
        <dbReference type="PROSITE" id="PS51293"/>
    </source>
</evidence>
<keyword evidence="5" id="KW-0238">DNA-binding</keyword>
<feature type="region of interest" description="Disordered" evidence="7">
    <location>
        <begin position="152"/>
        <end position="205"/>
    </location>
</feature>
<dbReference type="GO" id="GO:0042826">
    <property type="term" value="F:histone deacetylase binding"/>
    <property type="evidence" value="ECO:0007669"/>
    <property type="project" value="TreeGrafter"/>
</dbReference>
<dbReference type="InterPro" id="IPR009057">
    <property type="entry name" value="Homeodomain-like_sf"/>
</dbReference>
<dbReference type="PANTHER" id="PTHR10865:SF28">
    <property type="entry name" value="ELM2 DOMAIN-CONTAINING PROTEIN"/>
    <property type="match status" value="1"/>
</dbReference>
<feature type="compositionally biased region" description="Polar residues" evidence="7">
    <location>
        <begin position="76"/>
        <end position="89"/>
    </location>
</feature>
<dbReference type="GO" id="GO:0008270">
    <property type="term" value="F:zinc ion binding"/>
    <property type="evidence" value="ECO:0007669"/>
    <property type="project" value="UniProtKB-KW"/>
</dbReference>
<protein>
    <submittedName>
        <fullName evidence="10">Mesoderm induction early response protein 1</fullName>
    </submittedName>
</protein>
<sequence length="509" mass="56191">MAEEESLTAGKDLFVGGHENNPSHSEFNFSAMESVAEPTMATGIVAASKLASETSLRNLPTAMTNDETLHEPEKLPQQQGEDASDQAYQPTLEDALDDEATMEDEETNGDADDGELDELERLGELPLEELLRMYGGGGAAAVSTSVLPLARPDSAENVAGPSRSQNRTNDESAPLDSSKISNDEEDWTTSSEDEDGFTHGSASDAERAELMKFLARIGHDKTAGGGEDSGGGSSSDDDEFIPVHLMMLKREVPIGPNRQVEPPTCDAHYEEVAAELTDEVLQWAPRLPEADVIDYLKAAYIQERELLKKEIPSDQLAQTDVADDEEFLKELLDCNYEKEEALRRCRRNFRPGRYESSKWSEKECEDFESAIMENWKRFNIVQAAVPTRTVKEVVEFYYRWKKSGRYEPFIARVRVSDGKTHHNLEEKVKLRLNGKKRPLDAMDSVAEDQLADSEKEKVPIEPRPKSARLDSINSAASSSGSSGSAHVLDESPAVTQQDRFLAEAGPSGS</sequence>
<dbReference type="InterPro" id="IPR001005">
    <property type="entry name" value="SANT/Myb"/>
</dbReference>
<dbReference type="Gene3D" id="1.10.10.60">
    <property type="entry name" value="Homeodomain-like"/>
    <property type="match status" value="1"/>
</dbReference>
<keyword evidence="6" id="KW-0539">Nucleus</keyword>
<evidence type="ECO:0000256" key="4">
    <source>
        <dbReference type="ARBA" id="ARBA00022833"/>
    </source>
</evidence>
<feature type="region of interest" description="Disordered" evidence="7">
    <location>
        <begin position="446"/>
        <end position="509"/>
    </location>
</feature>
<dbReference type="PROSITE" id="PS51293">
    <property type="entry name" value="SANT"/>
    <property type="match status" value="1"/>
</dbReference>
<keyword evidence="4" id="KW-0862">Zinc</keyword>
<keyword evidence="3" id="KW-0863">Zinc-finger</keyword>
<proteinExistence type="predicted"/>
<evidence type="ECO:0000256" key="5">
    <source>
        <dbReference type="ARBA" id="ARBA00023125"/>
    </source>
</evidence>
<feature type="compositionally biased region" description="Polar residues" evidence="7">
    <location>
        <begin position="51"/>
        <end position="66"/>
    </location>
</feature>
<feature type="region of interest" description="Disordered" evidence="7">
    <location>
        <begin position="220"/>
        <end position="239"/>
    </location>
</feature>
<evidence type="ECO:0000313" key="11">
    <source>
        <dbReference type="Proteomes" id="UP000192578"/>
    </source>
</evidence>
<feature type="compositionally biased region" description="Acidic residues" evidence="7">
    <location>
        <begin position="94"/>
        <end position="118"/>
    </location>
</feature>
<dbReference type="Proteomes" id="UP000192578">
    <property type="component" value="Unassembled WGS sequence"/>
</dbReference>
<organism evidence="10 11">
    <name type="scientific">Hypsibius exemplaris</name>
    <name type="common">Freshwater tardigrade</name>
    <dbReference type="NCBI Taxonomy" id="2072580"/>
    <lineage>
        <taxon>Eukaryota</taxon>
        <taxon>Metazoa</taxon>
        <taxon>Ecdysozoa</taxon>
        <taxon>Tardigrada</taxon>
        <taxon>Eutardigrada</taxon>
        <taxon>Parachela</taxon>
        <taxon>Hypsibioidea</taxon>
        <taxon>Hypsibiidae</taxon>
        <taxon>Hypsibius</taxon>
    </lineage>
</organism>
<feature type="domain" description="SANT" evidence="9">
    <location>
        <begin position="354"/>
        <end position="405"/>
    </location>
</feature>
<evidence type="ECO:0000259" key="8">
    <source>
        <dbReference type="PROSITE" id="PS51156"/>
    </source>
</evidence>
<comment type="subcellular location">
    <subcellularLocation>
        <location evidence="1">Nucleus</location>
    </subcellularLocation>
</comment>
<keyword evidence="11" id="KW-1185">Reference proteome</keyword>
<feature type="compositionally biased region" description="Low complexity" evidence="7">
    <location>
        <begin position="474"/>
        <end position="485"/>
    </location>
</feature>
<accession>A0A1W0WTP8</accession>
<evidence type="ECO:0000256" key="2">
    <source>
        <dbReference type="ARBA" id="ARBA00022723"/>
    </source>
</evidence>
<evidence type="ECO:0000313" key="10">
    <source>
        <dbReference type="EMBL" id="OQV18584.1"/>
    </source>
</evidence>
<dbReference type="SUPFAM" id="SSF46689">
    <property type="entry name" value="Homeodomain-like"/>
    <property type="match status" value="1"/>
</dbReference>
<reference evidence="11" key="1">
    <citation type="submission" date="2017-01" db="EMBL/GenBank/DDBJ databases">
        <title>Comparative genomics of anhydrobiosis in the tardigrade Hypsibius dujardini.</title>
        <authorList>
            <person name="Yoshida Y."/>
            <person name="Koutsovoulos G."/>
            <person name="Laetsch D."/>
            <person name="Stevens L."/>
            <person name="Kumar S."/>
            <person name="Horikawa D."/>
            <person name="Ishino K."/>
            <person name="Komine S."/>
            <person name="Tomita M."/>
            <person name="Blaxter M."/>
            <person name="Arakawa K."/>
        </authorList>
    </citation>
    <scope>NUCLEOTIDE SEQUENCE [LARGE SCALE GENOMIC DNA]</scope>
    <source>
        <strain evidence="11">Z151</strain>
    </source>
</reference>
<dbReference type="GO" id="GO:0003714">
    <property type="term" value="F:transcription corepressor activity"/>
    <property type="evidence" value="ECO:0007669"/>
    <property type="project" value="TreeGrafter"/>
</dbReference>
<evidence type="ECO:0000256" key="1">
    <source>
        <dbReference type="ARBA" id="ARBA00004123"/>
    </source>
</evidence>
<keyword evidence="2" id="KW-0479">Metal-binding</keyword>
<gene>
    <name evidence="10" type="ORF">BV898_07410</name>
</gene>
<dbReference type="GO" id="GO:0000122">
    <property type="term" value="P:negative regulation of transcription by RNA polymerase II"/>
    <property type="evidence" value="ECO:0007669"/>
    <property type="project" value="TreeGrafter"/>
</dbReference>
<dbReference type="PANTHER" id="PTHR10865">
    <property type="entry name" value="METASTASIS-ASSOCIATED PROTEIN AND MESODERM INDUCTION EARLY RESPONSE PROTEIN"/>
    <property type="match status" value="1"/>
</dbReference>
<dbReference type="SMART" id="SM00717">
    <property type="entry name" value="SANT"/>
    <property type="match status" value="1"/>
</dbReference>
<dbReference type="FunFam" id="1.10.10.60:FF:000012">
    <property type="entry name" value="Metastasis-associated 1 family, member 3"/>
    <property type="match status" value="1"/>
</dbReference>
<dbReference type="PROSITE" id="PS51156">
    <property type="entry name" value="ELM2"/>
    <property type="match status" value="1"/>
</dbReference>
<feature type="compositionally biased region" description="Acidic residues" evidence="7">
    <location>
        <begin position="183"/>
        <end position="195"/>
    </location>
</feature>
<feature type="compositionally biased region" description="Basic and acidic residues" evidence="7">
    <location>
        <begin position="452"/>
        <end position="468"/>
    </location>
</feature>
<feature type="region of interest" description="Disordered" evidence="7">
    <location>
        <begin position="50"/>
        <end position="123"/>
    </location>
</feature>
<evidence type="ECO:0000256" key="3">
    <source>
        <dbReference type="ARBA" id="ARBA00022771"/>
    </source>
</evidence>
<dbReference type="AlphaFoldDB" id="A0A1W0WTP8"/>
<dbReference type="GO" id="GO:0005654">
    <property type="term" value="C:nucleoplasm"/>
    <property type="evidence" value="ECO:0007669"/>
    <property type="project" value="TreeGrafter"/>
</dbReference>
<feature type="compositionally biased region" description="Gly residues" evidence="7">
    <location>
        <begin position="223"/>
        <end position="233"/>
    </location>
</feature>
<name>A0A1W0WTP8_HYPEX</name>
<dbReference type="EMBL" id="MTYJ01000048">
    <property type="protein sequence ID" value="OQV18584.1"/>
    <property type="molecule type" value="Genomic_DNA"/>
</dbReference>
<comment type="caution">
    <text evidence="10">The sequence shown here is derived from an EMBL/GenBank/DDBJ whole genome shotgun (WGS) entry which is preliminary data.</text>
</comment>
<dbReference type="OrthoDB" id="5916873at2759"/>
<dbReference type="InterPro" id="IPR040138">
    <property type="entry name" value="MIER/MTA"/>
</dbReference>
<evidence type="ECO:0000256" key="7">
    <source>
        <dbReference type="SAM" id="MobiDB-lite"/>
    </source>
</evidence>
<feature type="region of interest" description="Disordered" evidence="7">
    <location>
        <begin position="1"/>
        <end position="30"/>
    </location>
</feature>
<dbReference type="GO" id="GO:0003677">
    <property type="term" value="F:DNA binding"/>
    <property type="evidence" value="ECO:0007669"/>
    <property type="project" value="UniProtKB-KW"/>
</dbReference>
<dbReference type="InterPro" id="IPR000949">
    <property type="entry name" value="ELM2_dom"/>
</dbReference>